<evidence type="ECO:0000313" key="2">
    <source>
        <dbReference type="Proteomes" id="UP000250369"/>
    </source>
</evidence>
<dbReference type="EMBL" id="QMFB01000010">
    <property type="protein sequence ID" value="RAV20022.1"/>
    <property type="molecule type" value="Genomic_DNA"/>
</dbReference>
<dbReference type="Proteomes" id="UP000250369">
    <property type="component" value="Unassembled WGS sequence"/>
</dbReference>
<organism evidence="1 2">
    <name type="scientific">Paenibacillus contaminans</name>
    <dbReference type="NCBI Taxonomy" id="450362"/>
    <lineage>
        <taxon>Bacteria</taxon>
        <taxon>Bacillati</taxon>
        <taxon>Bacillota</taxon>
        <taxon>Bacilli</taxon>
        <taxon>Bacillales</taxon>
        <taxon>Paenibacillaceae</taxon>
        <taxon>Paenibacillus</taxon>
    </lineage>
</organism>
<dbReference type="OrthoDB" id="2679120at2"/>
<gene>
    <name evidence="1" type="ORF">DQG23_18325</name>
</gene>
<accession>A0A329MK48</accession>
<comment type="caution">
    <text evidence="1">The sequence shown here is derived from an EMBL/GenBank/DDBJ whole genome shotgun (WGS) entry which is preliminary data.</text>
</comment>
<dbReference type="AlphaFoldDB" id="A0A329MK48"/>
<evidence type="ECO:0000313" key="1">
    <source>
        <dbReference type="EMBL" id="RAV20022.1"/>
    </source>
</evidence>
<reference evidence="1 2" key="1">
    <citation type="journal article" date="2009" name="Int. J. Syst. Evol. Microbiol.">
        <title>Paenibacillus contaminans sp. nov., isolated from a contaminated laboratory plate.</title>
        <authorList>
            <person name="Chou J.H."/>
            <person name="Lee J.H."/>
            <person name="Lin M.C."/>
            <person name="Chang P.S."/>
            <person name="Arun A.B."/>
            <person name="Young C.C."/>
            <person name="Chen W.M."/>
        </authorList>
    </citation>
    <scope>NUCLEOTIDE SEQUENCE [LARGE SCALE GENOMIC DNA]</scope>
    <source>
        <strain evidence="1 2">CKOBP-6</strain>
    </source>
</reference>
<proteinExistence type="predicted"/>
<keyword evidence="2" id="KW-1185">Reference proteome</keyword>
<dbReference type="RefSeq" id="WP_113032448.1">
    <property type="nucleotide sequence ID" value="NZ_QMFB01000010.1"/>
</dbReference>
<sequence length="102" mass="11680">MQPSAASTNPLHNKLAKIIQPGHPLCKEDVIWVLDYIKKQVAEEDPQLMHLPQARLLKNFHAFTEVAMLLIHRRPSGDHEIDRLKRWLAEAAHGLDKEGKHP</sequence>
<protein>
    <submittedName>
        <fullName evidence="1">Uncharacterized protein</fullName>
    </submittedName>
</protein>
<name>A0A329MK48_9BACL</name>